<gene>
    <name evidence="2" type="ORF">ILEXP_LOCUS56714</name>
</gene>
<feature type="transmembrane region" description="Helical" evidence="1">
    <location>
        <begin position="15"/>
        <end position="34"/>
    </location>
</feature>
<evidence type="ECO:0000313" key="3">
    <source>
        <dbReference type="Proteomes" id="UP001642360"/>
    </source>
</evidence>
<evidence type="ECO:0000256" key="1">
    <source>
        <dbReference type="SAM" id="Phobius"/>
    </source>
</evidence>
<dbReference type="EMBL" id="CAUOFW020009502">
    <property type="protein sequence ID" value="CAK9186234.1"/>
    <property type="molecule type" value="Genomic_DNA"/>
</dbReference>
<name>A0ABC8UYZ9_9AQUA</name>
<keyword evidence="1" id="KW-0812">Transmembrane</keyword>
<feature type="transmembrane region" description="Helical" evidence="1">
    <location>
        <begin position="40"/>
        <end position="65"/>
    </location>
</feature>
<organism evidence="2 3">
    <name type="scientific">Ilex paraguariensis</name>
    <name type="common">yerba mate</name>
    <dbReference type="NCBI Taxonomy" id="185542"/>
    <lineage>
        <taxon>Eukaryota</taxon>
        <taxon>Viridiplantae</taxon>
        <taxon>Streptophyta</taxon>
        <taxon>Embryophyta</taxon>
        <taxon>Tracheophyta</taxon>
        <taxon>Spermatophyta</taxon>
        <taxon>Magnoliopsida</taxon>
        <taxon>eudicotyledons</taxon>
        <taxon>Gunneridae</taxon>
        <taxon>Pentapetalae</taxon>
        <taxon>asterids</taxon>
        <taxon>campanulids</taxon>
        <taxon>Aquifoliales</taxon>
        <taxon>Aquifoliaceae</taxon>
        <taxon>Ilex</taxon>
    </lineage>
</organism>
<protein>
    <submittedName>
        <fullName evidence="2">Uncharacterized protein</fullName>
    </submittedName>
</protein>
<keyword evidence="3" id="KW-1185">Reference proteome</keyword>
<reference evidence="2 3" key="1">
    <citation type="submission" date="2024-02" db="EMBL/GenBank/DDBJ databases">
        <authorList>
            <person name="Vignale AGUSTIN F."/>
            <person name="Sosa J E."/>
            <person name="Modenutti C."/>
        </authorList>
    </citation>
    <scope>NUCLEOTIDE SEQUENCE [LARGE SCALE GENOMIC DNA]</scope>
</reference>
<keyword evidence="1" id="KW-1133">Transmembrane helix</keyword>
<dbReference type="AlphaFoldDB" id="A0ABC8UYZ9"/>
<dbReference type="Proteomes" id="UP001642360">
    <property type="component" value="Unassembled WGS sequence"/>
</dbReference>
<comment type="caution">
    <text evidence="2">The sequence shown here is derived from an EMBL/GenBank/DDBJ whole genome shotgun (WGS) entry which is preliminary data.</text>
</comment>
<evidence type="ECO:0000313" key="2">
    <source>
        <dbReference type="EMBL" id="CAK9186234.1"/>
    </source>
</evidence>
<proteinExistence type="predicted"/>
<keyword evidence="1" id="KW-0472">Membrane</keyword>
<accession>A0ABC8UYZ9</accession>
<sequence length="156" mass="18297">MVPLPNPILSLTSKLTATLFFFFLFLPFTLFTFICISLPFLLLLPILCLFSLPLVLSQFLFRLFIKPLGMIFKGMSMVVCGSRTHQKADGDLENKQESLELDLSDFPSVDESGHEDEDEEIMREVRRHTFVQHEDSRQIQFYEALSFWKRREREEI</sequence>